<organism evidence="2 3">
    <name type="scientific">Helicocarpus griseus UAMH5409</name>
    <dbReference type="NCBI Taxonomy" id="1447875"/>
    <lineage>
        <taxon>Eukaryota</taxon>
        <taxon>Fungi</taxon>
        <taxon>Dikarya</taxon>
        <taxon>Ascomycota</taxon>
        <taxon>Pezizomycotina</taxon>
        <taxon>Eurotiomycetes</taxon>
        <taxon>Eurotiomycetidae</taxon>
        <taxon>Onygenales</taxon>
        <taxon>Ajellomycetaceae</taxon>
        <taxon>Helicocarpus</taxon>
    </lineage>
</organism>
<feature type="region of interest" description="Disordered" evidence="1">
    <location>
        <begin position="403"/>
        <end position="428"/>
    </location>
</feature>
<dbReference type="EMBL" id="PDNB01000097">
    <property type="protein sequence ID" value="PGH08819.1"/>
    <property type="molecule type" value="Genomic_DNA"/>
</dbReference>
<dbReference type="AlphaFoldDB" id="A0A2B7XIS9"/>
<evidence type="ECO:0000313" key="3">
    <source>
        <dbReference type="Proteomes" id="UP000223968"/>
    </source>
</evidence>
<proteinExistence type="predicted"/>
<dbReference type="OrthoDB" id="5410873at2759"/>
<gene>
    <name evidence="2" type="ORF">AJ79_05823</name>
</gene>
<feature type="compositionally biased region" description="Acidic residues" evidence="1">
    <location>
        <begin position="403"/>
        <end position="415"/>
    </location>
</feature>
<feature type="non-terminal residue" evidence="2">
    <location>
        <position position="428"/>
    </location>
</feature>
<comment type="caution">
    <text evidence="2">The sequence shown here is derived from an EMBL/GenBank/DDBJ whole genome shotgun (WGS) entry which is preliminary data.</text>
</comment>
<accession>A0A2B7XIS9</accession>
<dbReference type="Proteomes" id="UP000223968">
    <property type="component" value="Unassembled WGS sequence"/>
</dbReference>
<evidence type="ECO:0000313" key="2">
    <source>
        <dbReference type="EMBL" id="PGH08819.1"/>
    </source>
</evidence>
<protein>
    <recommendedName>
        <fullName evidence="4">F-box domain-containing protein</fullName>
    </recommendedName>
</protein>
<evidence type="ECO:0008006" key="4">
    <source>
        <dbReference type="Google" id="ProtNLM"/>
    </source>
</evidence>
<evidence type="ECO:0000256" key="1">
    <source>
        <dbReference type="SAM" id="MobiDB-lite"/>
    </source>
</evidence>
<reference evidence="2 3" key="1">
    <citation type="submission" date="2017-10" db="EMBL/GenBank/DDBJ databases">
        <title>Comparative genomics in systemic dimorphic fungi from Ajellomycetaceae.</title>
        <authorList>
            <person name="Munoz J.F."/>
            <person name="Mcewen J.G."/>
            <person name="Clay O.K."/>
            <person name="Cuomo C.A."/>
        </authorList>
    </citation>
    <scope>NUCLEOTIDE SEQUENCE [LARGE SCALE GENOMIC DNA]</scope>
    <source>
        <strain evidence="2 3">UAMH5409</strain>
    </source>
</reference>
<sequence>MACHILKLQAELQYQIAGYLQSGGFEIDIRSLSLTCSFYYATLIPYTFKRLVLYNDETSAASIMHCLNDNSKWHYAEHVKELYFTNKYEELLEDALKRGLPQLGDKDYDSIEGLDQVCQLPTKAIQILANLTRYFPNLETLTVEWRLEYENNWWYEGYFFVENENDIPDLEAKHPWRALMRNVYNAIGQNTCCPSSCSSSQIPGEANSASNPPCPISPLKSLEIINLPANSVSSFFPSSDATNNFHRLLNHLDAFKISLMVEEYPGDHWLSNVDQFQYFCSRLDAYFFDHLHAATTVSVTSLCGALGTDGFEGSSNHSYCPFQLFPAHVPKLKQLELNNCCITGAVREFLVAHAKTLEKVELVDCWCDYRESWGQLFSELADAGADRLVEFTMQFPGELDFEEWEGEEGEEEEENGMSAEDIQRRVEE</sequence>
<keyword evidence="3" id="KW-1185">Reference proteome</keyword>
<name>A0A2B7XIS9_9EURO</name>